<reference evidence="2 3" key="1">
    <citation type="submission" date="2014-04" db="EMBL/GenBank/DDBJ databases">
        <authorList>
            <consortium name="DOE Joint Genome Institute"/>
            <person name="Kuo A."/>
            <person name="Kohler A."/>
            <person name="Nagy L.G."/>
            <person name="Floudas D."/>
            <person name="Copeland A."/>
            <person name="Barry K.W."/>
            <person name="Cichocki N."/>
            <person name="Veneault-Fourrey C."/>
            <person name="LaButti K."/>
            <person name="Lindquist E.A."/>
            <person name="Lipzen A."/>
            <person name="Lundell T."/>
            <person name="Morin E."/>
            <person name="Murat C."/>
            <person name="Sun H."/>
            <person name="Tunlid A."/>
            <person name="Henrissat B."/>
            <person name="Grigoriev I.V."/>
            <person name="Hibbett D.S."/>
            <person name="Martin F."/>
            <person name="Nordberg H.P."/>
            <person name="Cantor M.N."/>
            <person name="Hua S.X."/>
        </authorList>
    </citation>
    <scope>NUCLEOTIDE SEQUENCE [LARGE SCALE GENOMIC DNA]</scope>
    <source>
        <strain evidence="2 3">Foug A</strain>
    </source>
</reference>
<organism evidence="2 3">
    <name type="scientific">Scleroderma citrinum Foug A</name>
    <dbReference type="NCBI Taxonomy" id="1036808"/>
    <lineage>
        <taxon>Eukaryota</taxon>
        <taxon>Fungi</taxon>
        <taxon>Dikarya</taxon>
        <taxon>Basidiomycota</taxon>
        <taxon>Agaricomycotina</taxon>
        <taxon>Agaricomycetes</taxon>
        <taxon>Agaricomycetidae</taxon>
        <taxon>Boletales</taxon>
        <taxon>Sclerodermatineae</taxon>
        <taxon>Sclerodermataceae</taxon>
        <taxon>Scleroderma</taxon>
    </lineage>
</organism>
<dbReference type="OrthoDB" id="3215534at2759"/>
<dbReference type="InParanoid" id="A0A0C3AW73"/>
<dbReference type="Proteomes" id="UP000053989">
    <property type="component" value="Unassembled WGS sequence"/>
</dbReference>
<proteinExistence type="predicted"/>
<name>A0A0C3AW73_9AGAM</name>
<evidence type="ECO:0000313" key="3">
    <source>
        <dbReference type="Proteomes" id="UP000053989"/>
    </source>
</evidence>
<feature type="non-terminal residue" evidence="2">
    <location>
        <position position="357"/>
    </location>
</feature>
<dbReference type="AlphaFoldDB" id="A0A0C3AW73"/>
<accession>A0A0C3AW73</accession>
<feature type="compositionally biased region" description="Basic residues" evidence="1">
    <location>
        <begin position="174"/>
        <end position="186"/>
    </location>
</feature>
<evidence type="ECO:0000256" key="1">
    <source>
        <dbReference type="SAM" id="MobiDB-lite"/>
    </source>
</evidence>
<dbReference type="HOGENOM" id="CLU_777475_0_0_1"/>
<feature type="region of interest" description="Disordered" evidence="1">
    <location>
        <begin position="105"/>
        <end position="194"/>
    </location>
</feature>
<protein>
    <submittedName>
        <fullName evidence="2">Uncharacterized protein</fullName>
    </submittedName>
</protein>
<dbReference type="EMBL" id="KN822007">
    <property type="protein sequence ID" value="KIM69197.1"/>
    <property type="molecule type" value="Genomic_DNA"/>
</dbReference>
<gene>
    <name evidence="2" type="ORF">SCLCIDRAFT_1208623</name>
</gene>
<reference evidence="3" key="2">
    <citation type="submission" date="2015-01" db="EMBL/GenBank/DDBJ databases">
        <title>Evolutionary Origins and Diversification of the Mycorrhizal Mutualists.</title>
        <authorList>
            <consortium name="DOE Joint Genome Institute"/>
            <consortium name="Mycorrhizal Genomics Consortium"/>
            <person name="Kohler A."/>
            <person name="Kuo A."/>
            <person name="Nagy L.G."/>
            <person name="Floudas D."/>
            <person name="Copeland A."/>
            <person name="Barry K.W."/>
            <person name="Cichocki N."/>
            <person name="Veneault-Fourrey C."/>
            <person name="LaButti K."/>
            <person name="Lindquist E.A."/>
            <person name="Lipzen A."/>
            <person name="Lundell T."/>
            <person name="Morin E."/>
            <person name="Murat C."/>
            <person name="Riley R."/>
            <person name="Ohm R."/>
            <person name="Sun H."/>
            <person name="Tunlid A."/>
            <person name="Henrissat B."/>
            <person name="Grigoriev I.V."/>
            <person name="Hibbett D.S."/>
            <person name="Martin F."/>
        </authorList>
    </citation>
    <scope>NUCLEOTIDE SEQUENCE [LARGE SCALE GENOMIC DNA]</scope>
    <source>
        <strain evidence="3">Foug A</strain>
    </source>
</reference>
<evidence type="ECO:0000313" key="2">
    <source>
        <dbReference type="EMBL" id="KIM69197.1"/>
    </source>
</evidence>
<feature type="compositionally biased region" description="Polar residues" evidence="1">
    <location>
        <begin position="130"/>
        <end position="144"/>
    </location>
</feature>
<sequence>MVTLLIEDLRSGVVDSQLAEIKVHLKAAEDSDDGFWADAVDVCNALQASPSRIDGPAKVYTMRARFRQFFMRVDFHDNHHVTPAHLGVSKQRTLNVYVEAPIPQGQLPCRPGYTSDIRRGNDSDSDSDSELSTSHTNTRPQMRVQTRDEQIEALSRINFAAPKGRLSPGSNAGSHKRRRKKLHGHSSAKPAALPIPAQLAETEEERDDAIIKWIKPQVENHPEFLQYMQSKAKLQRVSEVLKQYEIISHMLEQLSGLTTPVDWDGAPGCVVKMDHVLRILNLNSDWAQQCQDTLALVKFYGIDGTRYEDSRVVNMINSTAVPKPNVTDKFLELLQTVDCTFTEDTLGESALLRDDDD</sequence>
<dbReference type="STRING" id="1036808.A0A0C3AW73"/>
<keyword evidence="3" id="KW-1185">Reference proteome</keyword>